<keyword evidence="2" id="KW-0227">DNA damage</keyword>
<feature type="compositionally biased region" description="Polar residues" evidence="6">
    <location>
        <begin position="242"/>
        <end position="252"/>
    </location>
</feature>
<feature type="compositionally biased region" description="Pro residues" evidence="6">
    <location>
        <begin position="316"/>
        <end position="337"/>
    </location>
</feature>
<dbReference type="InterPro" id="IPR041247">
    <property type="entry name" value="Rad52_fam"/>
</dbReference>
<dbReference type="PANTHER" id="PTHR12132">
    <property type="entry name" value="DNA REPAIR AND RECOMBINATION PROTEIN RAD52, RAD59"/>
    <property type="match status" value="1"/>
</dbReference>
<dbReference type="Pfam" id="PF04098">
    <property type="entry name" value="Rad52_Rad22"/>
    <property type="match status" value="1"/>
</dbReference>
<evidence type="ECO:0000313" key="8">
    <source>
        <dbReference type="Proteomes" id="UP000803884"/>
    </source>
</evidence>
<dbReference type="RefSeq" id="XP_069229922.1">
    <property type="nucleotide sequence ID" value="XM_069373208.1"/>
</dbReference>
<accession>A0AB34KRP1</accession>
<evidence type="ECO:0000256" key="1">
    <source>
        <dbReference type="ARBA" id="ARBA00006638"/>
    </source>
</evidence>
<comment type="similarity">
    <text evidence="1">Belongs to the RAD52 family.</text>
</comment>
<evidence type="ECO:0000256" key="6">
    <source>
        <dbReference type="SAM" id="MobiDB-lite"/>
    </source>
</evidence>
<feature type="compositionally biased region" description="Polar residues" evidence="6">
    <location>
        <begin position="420"/>
        <end position="429"/>
    </location>
</feature>
<feature type="region of interest" description="Disordered" evidence="6">
    <location>
        <begin position="304"/>
        <end position="576"/>
    </location>
</feature>
<keyword evidence="4" id="KW-0234">DNA repair</keyword>
<dbReference type="EMBL" id="JAAQHG020000013">
    <property type="protein sequence ID" value="KAL1586817.1"/>
    <property type="molecule type" value="Genomic_DNA"/>
</dbReference>
<dbReference type="InterPro" id="IPR042525">
    <property type="entry name" value="Rad52_Rad59_Rad22_sf"/>
</dbReference>
<dbReference type="InterPro" id="IPR004585">
    <property type="entry name" value="DNA_recomb/repair_Rad52"/>
</dbReference>
<dbReference type="GO" id="GO:0006312">
    <property type="term" value="P:mitotic recombination"/>
    <property type="evidence" value="ECO:0007669"/>
    <property type="project" value="TreeGrafter"/>
</dbReference>
<evidence type="ECO:0000256" key="2">
    <source>
        <dbReference type="ARBA" id="ARBA00022763"/>
    </source>
</evidence>
<keyword evidence="8" id="KW-1185">Reference proteome</keyword>
<dbReference type="PANTHER" id="PTHR12132:SF1">
    <property type="entry name" value="DNA REPAIR PROTEIN RAD52 HOMOLOG"/>
    <property type="match status" value="1"/>
</dbReference>
<protein>
    <recommendedName>
        <fullName evidence="5">RAD52 homolog</fullName>
    </recommendedName>
</protein>
<dbReference type="SUPFAM" id="SSF54768">
    <property type="entry name" value="dsRNA-binding domain-like"/>
    <property type="match status" value="1"/>
</dbReference>
<keyword evidence="3" id="KW-0233">DNA recombination</keyword>
<evidence type="ECO:0000256" key="5">
    <source>
        <dbReference type="ARBA" id="ARBA00077224"/>
    </source>
</evidence>
<name>A0AB34KRP1_9PEZI</name>
<feature type="compositionally biased region" description="Polar residues" evidence="6">
    <location>
        <begin position="220"/>
        <end position="230"/>
    </location>
</feature>
<proteinExistence type="inferred from homology"/>
<gene>
    <name evidence="7" type="ORF">WHR41_04602</name>
</gene>
<feature type="compositionally biased region" description="Low complexity" evidence="6">
    <location>
        <begin position="468"/>
        <end position="491"/>
    </location>
</feature>
<feature type="region of interest" description="Disordered" evidence="6">
    <location>
        <begin position="218"/>
        <end position="275"/>
    </location>
</feature>
<dbReference type="Gene3D" id="3.30.390.80">
    <property type="entry name" value="DNA repair protein Rad52/59/22"/>
    <property type="match status" value="1"/>
</dbReference>
<dbReference type="AlphaFoldDB" id="A0AB34KRP1"/>
<feature type="compositionally biased region" description="Acidic residues" evidence="6">
    <location>
        <begin position="255"/>
        <end position="268"/>
    </location>
</feature>
<dbReference type="NCBIfam" id="TIGR00607">
    <property type="entry name" value="rad52"/>
    <property type="match status" value="1"/>
</dbReference>
<dbReference type="GO" id="GO:0000730">
    <property type="term" value="P:DNA recombinase assembly"/>
    <property type="evidence" value="ECO:0007669"/>
    <property type="project" value="InterPro"/>
</dbReference>
<evidence type="ECO:0000313" key="7">
    <source>
        <dbReference type="EMBL" id="KAL1586817.1"/>
    </source>
</evidence>
<feature type="compositionally biased region" description="Polar residues" evidence="6">
    <location>
        <begin position="372"/>
        <end position="395"/>
    </location>
</feature>
<feature type="compositionally biased region" description="Pro residues" evidence="6">
    <location>
        <begin position="402"/>
        <end position="412"/>
    </location>
</feature>
<dbReference type="InterPro" id="IPR007232">
    <property type="entry name" value="Rad52_Rad59_Rad22"/>
</dbReference>
<dbReference type="GO" id="GO:0005634">
    <property type="term" value="C:nucleus"/>
    <property type="evidence" value="ECO:0007669"/>
    <property type="project" value="InterPro"/>
</dbReference>
<feature type="region of interest" description="Disordered" evidence="6">
    <location>
        <begin position="1"/>
        <end position="35"/>
    </location>
</feature>
<dbReference type="GeneID" id="96006046"/>
<reference evidence="7 8" key="1">
    <citation type="journal article" date="2020" name="Microbiol. Resour. Announc.">
        <title>Draft Genome Sequence of a Cladosporium Species Isolated from the Mesophotic Ascidian Didemnum maculosum.</title>
        <authorList>
            <person name="Gioti A."/>
            <person name="Siaperas R."/>
            <person name="Nikolaivits E."/>
            <person name="Le Goff G."/>
            <person name="Ouazzani J."/>
            <person name="Kotoulas G."/>
            <person name="Topakas E."/>
        </authorList>
    </citation>
    <scope>NUCLEOTIDE SEQUENCE [LARGE SCALE GENOMIC DNA]</scope>
    <source>
        <strain evidence="7 8">TM138-S3</strain>
    </source>
</reference>
<dbReference type="GO" id="GO:0003697">
    <property type="term" value="F:single-stranded DNA binding"/>
    <property type="evidence" value="ECO:0007669"/>
    <property type="project" value="UniProtKB-ARBA"/>
</dbReference>
<comment type="caution">
    <text evidence="7">The sequence shown here is derived from an EMBL/GenBank/DDBJ whole genome shotgun (WGS) entry which is preliminary data.</text>
</comment>
<evidence type="ECO:0000256" key="3">
    <source>
        <dbReference type="ARBA" id="ARBA00023172"/>
    </source>
</evidence>
<sequence>MDKRQPAPGAMRSAPGDQHRDNAATVNPFAPPTPRISEWTAQEIATLSSRLEKQLGPEYISTRPGAGGGKVHYLAAEKVINLANEVFGFNGWSSSIQNVQIDFVDENTTNAKITLGLSTIVRVTLRDGTFHEDIGYGHIENCKGKAAAFEKAKKEAATDALKRALRNFGNVLGNCLYDKDYLQKVTKVKVAPSKWDADNLYRHPDYAPIKRESIAEQAVREQQQNNVNGANGTGRGNEVTRMPSNRSTTSFGSVEFEDDFGGNDLDDTDFSHPDEVRLDDSRAMESPAQRQANAQRNGVQRIHSMPHLRPPNLQQPQPPQGPQGPQRPPGVQRPPPNAGQAQPGRMLPPQTPGNQRHAAPMNSAHGLDGAGNRSNSSSAEEGQPQQQKSAGSNDQAADEHQPPVPTQPPPGAPEGFVTGRSASYLNQATEGKPGNAPAAFNPHAESPSIRRTQGINPGKSAPVMRQSLNGALAGAANGQAQPNNPQAPAQGTNSAPGPNRGNFVNPSVDPTRRIGMPGGGGPQNRGSYKPPTAVKRPALTDVSNLPQVDGATDAKKQRVESPAPATENALDGAAAL</sequence>
<dbReference type="FunFam" id="3.30.390.80:FF:000001">
    <property type="entry name" value="DNA repair protein RAD52 homolog"/>
    <property type="match status" value="1"/>
</dbReference>
<dbReference type="GO" id="GO:0045002">
    <property type="term" value="P:double-strand break repair via single-strand annealing"/>
    <property type="evidence" value="ECO:0007669"/>
    <property type="project" value="InterPro"/>
</dbReference>
<organism evidence="7 8">
    <name type="scientific">Cladosporium halotolerans</name>
    <dbReference type="NCBI Taxonomy" id="1052096"/>
    <lineage>
        <taxon>Eukaryota</taxon>
        <taxon>Fungi</taxon>
        <taxon>Dikarya</taxon>
        <taxon>Ascomycota</taxon>
        <taxon>Pezizomycotina</taxon>
        <taxon>Dothideomycetes</taxon>
        <taxon>Dothideomycetidae</taxon>
        <taxon>Cladosporiales</taxon>
        <taxon>Cladosporiaceae</taxon>
        <taxon>Cladosporium</taxon>
    </lineage>
</organism>
<dbReference type="Proteomes" id="UP000803884">
    <property type="component" value="Unassembled WGS sequence"/>
</dbReference>
<evidence type="ECO:0000256" key="4">
    <source>
        <dbReference type="ARBA" id="ARBA00023204"/>
    </source>
</evidence>